<dbReference type="PANTHER" id="PTHR23235:SF120">
    <property type="entry name" value="KRUPPEL-LIKE FACTOR 15"/>
    <property type="match status" value="1"/>
</dbReference>
<dbReference type="PROSITE" id="PS50157">
    <property type="entry name" value="ZINC_FINGER_C2H2_2"/>
    <property type="match status" value="3"/>
</dbReference>
<accession>A0A6A4RQ36</accession>
<dbReference type="InterPro" id="IPR036236">
    <property type="entry name" value="Znf_C2H2_sf"/>
</dbReference>
<organism evidence="12 13">
    <name type="scientific">Scophthalmus maximus</name>
    <name type="common">Turbot</name>
    <name type="synonym">Psetta maxima</name>
    <dbReference type="NCBI Taxonomy" id="52904"/>
    <lineage>
        <taxon>Eukaryota</taxon>
        <taxon>Metazoa</taxon>
        <taxon>Chordata</taxon>
        <taxon>Craniata</taxon>
        <taxon>Vertebrata</taxon>
        <taxon>Euteleostomi</taxon>
        <taxon>Actinopterygii</taxon>
        <taxon>Neopterygii</taxon>
        <taxon>Teleostei</taxon>
        <taxon>Neoteleostei</taxon>
        <taxon>Acanthomorphata</taxon>
        <taxon>Carangaria</taxon>
        <taxon>Pleuronectiformes</taxon>
        <taxon>Pleuronectoidei</taxon>
        <taxon>Scophthalmidae</taxon>
        <taxon>Scophthalmus</taxon>
    </lineage>
</organism>
<dbReference type="GO" id="GO:0000978">
    <property type="term" value="F:RNA polymerase II cis-regulatory region sequence-specific DNA binding"/>
    <property type="evidence" value="ECO:0007669"/>
    <property type="project" value="TreeGrafter"/>
</dbReference>
<feature type="compositionally biased region" description="Basic and acidic residues" evidence="10">
    <location>
        <begin position="108"/>
        <end position="117"/>
    </location>
</feature>
<dbReference type="FunFam" id="3.30.160.60:FF:000100">
    <property type="entry name" value="Zinc finger 45-like"/>
    <property type="match status" value="1"/>
</dbReference>
<dbReference type="Gene3D" id="3.30.160.60">
    <property type="entry name" value="Classic Zinc Finger"/>
    <property type="match status" value="4"/>
</dbReference>
<proteinExistence type="inferred from homology"/>
<evidence type="ECO:0000256" key="1">
    <source>
        <dbReference type="ARBA" id="ARBA00004123"/>
    </source>
</evidence>
<dbReference type="FunFam" id="3.30.160.60:FF:001954">
    <property type="entry name" value="Zinc finger protein 787"/>
    <property type="match status" value="1"/>
</dbReference>
<feature type="compositionally biased region" description="Polar residues" evidence="10">
    <location>
        <begin position="402"/>
        <end position="411"/>
    </location>
</feature>
<comment type="caution">
    <text evidence="12">The sequence shown here is derived from an EMBL/GenBank/DDBJ whole genome shotgun (WGS) entry which is preliminary data.</text>
</comment>
<keyword evidence="8" id="KW-0539">Nucleus</keyword>
<feature type="region of interest" description="Disordered" evidence="10">
    <location>
        <begin position="96"/>
        <end position="117"/>
    </location>
</feature>
<feature type="compositionally biased region" description="Basic and acidic residues" evidence="10">
    <location>
        <begin position="384"/>
        <end position="401"/>
    </location>
</feature>
<feature type="domain" description="C2H2-type" evidence="11">
    <location>
        <begin position="291"/>
        <end position="318"/>
    </location>
</feature>
<evidence type="ECO:0000256" key="9">
    <source>
        <dbReference type="PROSITE-ProRule" id="PRU00042"/>
    </source>
</evidence>
<evidence type="ECO:0000256" key="2">
    <source>
        <dbReference type="ARBA" id="ARBA00006991"/>
    </source>
</evidence>
<dbReference type="Pfam" id="PF13465">
    <property type="entry name" value="zf-H2C2_2"/>
    <property type="match status" value="1"/>
</dbReference>
<dbReference type="GO" id="GO:0000981">
    <property type="term" value="F:DNA-binding transcription factor activity, RNA polymerase II-specific"/>
    <property type="evidence" value="ECO:0007669"/>
    <property type="project" value="TreeGrafter"/>
</dbReference>
<keyword evidence="3" id="KW-0479">Metal-binding</keyword>
<dbReference type="SMART" id="SM00355">
    <property type="entry name" value="ZnF_C2H2"/>
    <property type="match status" value="4"/>
</dbReference>
<gene>
    <name evidence="12" type="ORF">F2P81_022895</name>
</gene>
<keyword evidence="5 9" id="KW-0863">Zinc-finger</keyword>
<evidence type="ECO:0000256" key="4">
    <source>
        <dbReference type="ARBA" id="ARBA00022737"/>
    </source>
</evidence>
<reference evidence="12 13" key="1">
    <citation type="submission" date="2019-06" db="EMBL/GenBank/DDBJ databases">
        <title>Draft genomes of female and male turbot (Scophthalmus maximus).</title>
        <authorList>
            <person name="Xu H."/>
            <person name="Xu X.-W."/>
            <person name="Shao C."/>
            <person name="Chen S."/>
        </authorList>
    </citation>
    <scope>NUCLEOTIDE SEQUENCE [LARGE SCALE GENOMIC DNA]</scope>
    <source>
        <strain evidence="12">Ysfricsl-2016a</strain>
        <tissue evidence="12">Blood</tissue>
    </source>
</reference>
<dbReference type="GO" id="GO:0008270">
    <property type="term" value="F:zinc ion binding"/>
    <property type="evidence" value="ECO:0007669"/>
    <property type="project" value="UniProtKB-KW"/>
</dbReference>
<evidence type="ECO:0000256" key="6">
    <source>
        <dbReference type="ARBA" id="ARBA00022833"/>
    </source>
</evidence>
<evidence type="ECO:0000256" key="8">
    <source>
        <dbReference type="ARBA" id="ARBA00023242"/>
    </source>
</evidence>
<evidence type="ECO:0000256" key="5">
    <source>
        <dbReference type="ARBA" id="ARBA00022771"/>
    </source>
</evidence>
<evidence type="ECO:0000313" key="13">
    <source>
        <dbReference type="Proteomes" id="UP000438429"/>
    </source>
</evidence>
<dbReference type="Proteomes" id="UP000438429">
    <property type="component" value="Unassembled WGS sequence"/>
</dbReference>
<evidence type="ECO:0000313" key="12">
    <source>
        <dbReference type="EMBL" id="KAF0024093.1"/>
    </source>
</evidence>
<comment type="similarity">
    <text evidence="2">Belongs to the krueppel C2H2-type zinc-finger protein family.</text>
</comment>
<feature type="domain" description="C2H2-type" evidence="11">
    <location>
        <begin position="263"/>
        <end position="290"/>
    </location>
</feature>
<dbReference type="SUPFAM" id="SSF57667">
    <property type="entry name" value="beta-beta-alpha zinc fingers"/>
    <property type="match status" value="2"/>
</dbReference>
<feature type="domain" description="C2H2-type" evidence="11">
    <location>
        <begin position="235"/>
        <end position="262"/>
    </location>
</feature>
<dbReference type="GO" id="GO:0005634">
    <property type="term" value="C:nucleus"/>
    <property type="evidence" value="ECO:0007669"/>
    <property type="project" value="UniProtKB-SubCell"/>
</dbReference>
<evidence type="ECO:0000256" key="3">
    <source>
        <dbReference type="ARBA" id="ARBA00022723"/>
    </source>
</evidence>
<evidence type="ECO:0000259" key="11">
    <source>
        <dbReference type="PROSITE" id="PS50157"/>
    </source>
</evidence>
<feature type="compositionally biased region" description="Acidic residues" evidence="10">
    <location>
        <begin position="186"/>
        <end position="202"/>
    </location>
</feature>
<dbReference type="PANTHER" id="PTHR23235">
    <property type="entry name" value="KRUEPPEL-LIKE TRANSCRIPTION FACTOR"/>
    <property type="match status" value="1"/>
</dbReference>
<feature type="region of interest" description="Disordered" evidence="10">
    <location>
        <begin position="144"/>
        <end position="211"/>
    </location>
</feature>
<dbReference type="AlphaFoldDB" id="A0A6A4RQ36"/>
<dbReference type="InterPro" id="IPR013087">
    <property type="entry name" value="Znf_C2H2_type"/>
</dbReference>
<protein>
    <recommendedName>
        <fullName evidence="11">C2H2-type domain-containing protein</fullName>
    </recommendedName>
</protein>
<keyword evidence="4" id="KW-0677">Repeat</keyword>
<comment type="subcellular location">
    <subcellularLocation>
        <location evidence="1">Nucleus</location>
    </subcellularLocation>
</comment>
<name>A0A6A4RQ36_SCOMX</name>
<dbReference type="PROSITE" id="PS00028">
    <property type="entry name" value="ZINC_FINGER_C2H2_1"/>
    <property type="match status" value="3"/>
</dbReference>
<feature type="region of interest" description="Disordered" evidence="10">
    <location>
        <begin position="341"/>
        <end position="424"/>
    </location>
</feature>
<evidence type="ECO:0000256" key="10">
    <source>
        <dbReference type="SAM" id="MobiDB-lite"/>
    </source>
</evidence>
<dbReference type="FunFam" id="3.30.160.60:FF:000912">
    <property type="entry name" value="Zinc finger protein 660"/>
    <property type="match status" value="1"/>
</dbReference>
<keyword evidence="7" id="KW-0238">DNA-binding</keyword>
<evidence type="ECO:0000256" key="7">
    <source>
        <dbReference type="ARBA" id="ARBA00023125"/>
    </source>
</evidence>
<dbReference type="EMBL" id="VEVO01000021">
    <property type="protein sequence ID" value="KAF0024093.1"/>
    <property type="molecule type" value="Genomic_DNA"/>
</dbReference>
<sequence length="424" mass="48098">MFAVQLLRVSVHERIGAAAEDFLLQVEKGEEAARVPALRALLTERLTAAAEEIVGLLEETVAEYEDRVERSEREICRQRRLLDAVLKPEVRLHRADFHPEQQQWSPSEKQEEPEPPHIKEEVWTSQEGEQVQGLEATDLTKFTVKSEEEKPQSSQFHPSQTEETRVDCGGPETARNSGPDGHLETGPEDQTENSSETDDSEDWKDTREPSGSMTIRIINVYSGVCDVLGTGEKPFCCSECGKPFGGKEDLKRHMRIHTGEKPFNCSVCGKRFRLKGNLQQHMMIHTKKKPFSCTECCQRYRHKGNLQKHVRLHTGEKRFSCRVCNKSFTWKYQQKKHQCVGESSMLQSQTEENREDCGGPEPARNSGPDGHLEPGPEDQTEDSSEPKTEDCDDWKETRESSGSKTLKNSKVSARDMRRSTGGQK</sequence>
<keyword evidence="6" id="KW-0862">Zinc</keyword>